<dbReference type="Proteomes" id="UP000030742">
    <property type="component" value="Unassembled WGS sequence"/>
</dbReference>
<feature type="compositionally biased region" description="Acidic residues" evidence="1">
    <location>
        <begin position="1"/>
        <end position="19"/>
    </location>
</feature>
<dbReference type="STRING" id="77166.N6TL00"/>
<feature type="non-terminal residue" evidence="3">
    <location>
        <position position="1"/>
    </location>
</feature>
<name>N6TL00_DENPD</name>
<dbReference type="EMBL" id="KB740857">
    <property type="protein sequence ID" value="ENN78623.1"/>
    <property type="molecule type" value="Genomic_DNA"/>
</dbReference>
<evidence type="ECO:0000256" key="1">
    <source>
        <dbReference type="SAM" id="MobiDB-lite"/>
    </source>
</evidence>
<dbReference type="InterPro" id="IPR048325">
    <property type="entry name" value="ZSWIM3_N"/>
</dbReference>
<gene>
    <name evidence="5" type="primary">109535845</name>
    <name evidence="4" type="ORF">D910_02668</name>
    <name evidence="3" type="ORF">YQE_04927</name>
</gene>
<feature type="domain" description="ZSWIM3 N-terminal" evidence="2">
    <location>
        <begin position="35"/>
        <end position="147"/>
    </location>
</feature>
<evidence type="ECO:0000313" key="4">
    <source>
        <dbReference type="EMBL" id="ERL85247.1"/>
    </source>
</evidence>
<dbReference type="HOGENOM" id="CLU_1027672_0_0_1"/>
<dbReference type="OMA" id="IANIYTT"/>
<evidence type="ECO:0000313" key="7">
    <source>
        <dbReference type="Proteomes" id="UP000030742"/>
    </source>
</evidence>
<evidence type="ECO:0000259" key="2">
    <source>
        <dbReference type="Pfam" id="PF21599"/>
    </source>
</evidence>
<reference evidence="5" key="2">
    <citation type="submission" date="2024-08" db="UniProtKB">
        <authorList>
            <consortium name="EnsemblMetazoa"/>
        </authorList>
    </citation>
    <scope>IDENTIFICATION</scope>
</reference>
<dbReference type="Pfam" id="PF21599">
    <property type="entry name" value="ZSWIM3_N"/>
    <property type="match status" value="1"/>
</dbReference>
<evidence type="ECO:0000313" key="6">
    <source>
        <dbReference type="Proteomes" id="UP000019118"/>
    </source>
</evidence>
<dbReference type="Proteomes" id="UP000019118">
    <property type="component" value="Unassembled WGS sequence"/>
</dbReference>
<dbReference type="EnsemblMetazoa" id="XM_019901859.1">
    <property type="protein sequence ID" value="XP_019757418.1"/>
    <property type="gene ID" value="LOC109535845"/>
</dbReference>
<organism evidence="3">
    <name type="scientific">Dendroctonus ponderosae</name>
    <name type="common">Mountain pine beetle</name>
    <dbReference type="NCBI Taxonomy" id="77166"/>
    <lineage>
        <taxon>Eukaryota</taxon>
        <taxon>Metazoa</taxon>
        <taxon>Ecdysozoa</taxon>
        <taxon>Arthropoda</taxon>
        <taxon>Hexapoda</taxon>
        <taxon>Insecta</taxon>
        <taxon>Pterygota</taxon>
        <taxon>Neoptera</taxon>
        <taxon>Endopterygota</taxon>
        <taxon>Coleoptera</taxon>
        <taxon>Polyphaga</taxon>
        <taxon>Cucujiformia</taxon>
        <taxon>Curculionidae</taxon>
        <taxon>Scolytinae</taxon>
        <taxon>Dendroctonus</taxon>
    </lineage>
</organism>
<dbReference type="AlphaFoldDB" id="N6TL00"/>
<dbReference type="PANTHER" id="PTHR47086:SF4">
    <property type="entry name" value="BTB DOMAIN-CONTAINING PROTEIN"/>
    <property type="match status" value="1"/>
</dbReference>
<evidence type="ECO:0000313" key="5">
    <source>
        <dbReference type="EnsemblMetazoa" id="XP_019757418.1"/>
    </source>
</evidence>
<dbReference type="PANTHER" id="PTHR47086">
    <property type="entry name" value="BTB DOMAIN-CONTAINING PROTEIN"/>
    <property type="match status" value="1"/>
</dbReference>
<sequence>MGNEMDEMEAFEEDQDENQEVQNGGEEMVHVPLDIQVGDQFSSFAEFKEKLDDTSRENLVRFSKRDSRTLEAAKRKVKRPMNPELEFYHLRYACFYSQKNRPRGTGKRNRRSLARQFDVSCPASISLKATENGQFLEVYNIMNGHNHPVNEDVFSRLMPKRRNRLHPLSDYTDKMTEDGELDSENKYDIILKKCRHIARLGSISSMDTLHEILKNLDDYIYYLKYTSKAKEMEQLEADEQENQQTNSDDAMQETLDDESIRIIVEADDVMD</sequence>
<proteinExistence type="predicted"/>
<dbReference type="OrthoDB" id="124789at2759"/>
<protein>
    <recommendedName>
        <fullName evidence="2">ZSWIM3 N-terminal domain-containing protein</fullName>
    </recommendedName>
</protein>
<feature type="region of interest" description="Disordered" evidence="1">
    <location>
        <begin position="1"/>
        <end position="27"/>
    </location>
</feature>
<dbReference type="EMBL" id="KB631671">
    <property type="protein sequence ID" value="ERL85247.1"/>
    <property type="molecule type" value="Genomic_DNA"/>
</dbReference>
<evidence type="ECO:0000313" key="3">
    <source>
        <dbReference type="EMBL" id="ENN78623.1"/>
    </source>
</evidence>
<accession>N6TL00</accession>
<reference evidence="6 7" key="1">
    <citation type="journal article" date="2013" name="Genome Biol.">
        <title>Draft genome of the mountain pine beetle, Dendroctonus ponderosae Hopkins, a major forest pest.</title>
        <authorList>
            <person name="Keeling C.I."/>
            <person name="Yuen M.M."/>
            <person name="Liao N.Y."/>
            <person name="Docking T.R."/>
            <person name="Chan S.K."/>
            <person name="Taylor G.A."/>
            <person name="Palmquist D.L."/>
            <person name="Jackman S.D."/>
            <person name="Nguyen A."/>
            <person name="Li M."/>
            <person name="Henderson H."/>
            <person name="Janes J.K."/>
            <person name="Zhao Y."/>
            <person name="Pandoh P."/>
            <person name="Moore R."/>
            <person name="Sperling F.A."/>
            <person name="Huber D.P."/>
            <person name="Birol I."/>
            <person name="Jones S.J."/>
            <person name="Bohlmann J."/>
        </authorList>
    </citation>
    <scope>NUCLEOTIDE SEQUENCE</scope>
</reference>
<dbReference type="InterPro" id="IPR040854">
    <property type="entry name" value="ZSWIM9"/>
</dbReference>
<feature type="region of interest" description="Disordered" evidence="1">
    <location>
        <begin position="235"/>
        <end position="257"/>
    </location>
</feature>
<keyword evidence="6" id="KW-1185">Reference proteome</keyword>